<keyword evidence="2" id="KW-1185">Reference proteome</keyword>
<dbReference type="KEGG" id="pseb:EOK75_06805"/>
<accession>A0A4P8EFE4</accession>
<evidence type="ECO:0000313" key="2">
    <source>
        <dbReference type="Proteomes" id="UP000298631"/>
    </source>
</evidence>
<dbReference type="Gene3D" id="3.40.30.10">
    <property type="entry name" value="Glutaredoxin"/>
    <property type="match status" value="1"/>
</dbReference>
<dbReference type="Proteomes" id="UP000298631">
    <property type="component" value="Chromosome"/>
</dbReference>
<reference evidence="1 2" key="1">
    <citation type="submission" date="2019-05" db="EMBL/GenBank/DDBJ databases">
        <title>Pseudorhodobacter turbinis sp. nov., isolated from the gut of the Korean turban shell.</title>
        <authorList>
            <person name="Jeong Y.-S."/>
            <person name="Kang W.-R."/>
            <person name="Bae J.-W."/>
        </authorList>
    </citation>
    <scope>NUCLEOTIDE SEQUENCE [LARGE SCALE GENOMIC DNA]</scope>
    <source>
        <strain evidence="1 2">S12M18</strain>
    </source>
</reference>
<evidence type="ECO:0000313" key="1">
    <source>
        <dbReference type="EMBL" id="QCO55489.1"/>
    </source>
</evidence>
<dbReference type="InterPro" id="IPR036249">
    <property type="entry name" value="Thioredoxin-like_sf"/>
</dbReference>
<dbReference type="Gene3D" id="1.10.472.60">
    <property type="entry name" value="putative protein disulfide isomerase domain"/>
    <property type="match status" value="1"/>
</dbReference>
<proteinExistence type="predicted"/>
<dbReference type="EMBL" id="CP039964">
    <property type="protein sequence ID" value="QCO55489.1"/>
    <property type="molecule type" value="Genomic_DNA"/>
</dbReference>
<name>A0A4P8EFE4_9RHOB</name>
<protein>
    <submittedName>
        <fullName evidence="1">DsbA family protein</fullName>
    </submittedName>
</protein>
<sequence>MKAELIYVTDAYCIWCYGFEKAINQLAKEYAASVTIRVVNGGMIPSNLPLVDMFSRFPDPVALHQHVTVTSGQAFGKRYLREIKGYRTSKRILNSSTPARAMTAFKLLGVKDELGLASAIQRKYYLDGDDLQDVASYRSIASDFNVDFGAFKKEFNTPAAKQGVIEDRRFVEKLGVQGFPAVLLGTQDNRFTPIARGFMPFDGIKANLNTALARHFPDALAEMDGQMCGLDGKGC</sequence>
<dbReference type="GO" id="GO:0016491">
    <property type="term" value="F:oxidoreductase activity"/>
    <property type="evidence" value="ECO:0007669"/>
    <property type="project" value="InterPro"/>
</dbReference>
<dbReference type="OrthoDB" id="9813770at2"/>
<dbReference type="AlphaFoldDB" id="A0A4P8EFE4"/>
<dbReference type="SUPFAM" id="SSF52833">
    <property type="entry name" value="Thioredoxin-like"/>
    <property type="match status" value="1"/>
</dbReference>
<gene>
    <name evidence="1" type="ORF">EOK75_06805</name>
</gene>
<organism evidence="1 2">
    <name type="scientific">Pseudorhodobacter turbinis</name>
    <dbReference type="NCBI Taxonomy" id="2500533"/>
    <lineage>
        <taxon>Bacteria</taxon>
        <taxon>Pseudomonadati</taxon>
        <taxon>Pseudomonadota</taxon>
        <taxon>Alphaproteobacteria</taxon>
        <taxon>Rhodobacterales</taxon>
        <taxon>Paracoccaceae</taxon>
        <taxon>Pseudorhodobacter</taxon>
    </lineage>
</organism>
<dbReference type="CDD" id="cd03025">
    <property type="entry name" value="DsbA_FrnE_like"/>
    <property type="match status" value="1"/>
</dbReference>
<dbReference type="Pfam" id="PF13743">
    <property type="entry name" value="Thioredoxin_5"/>
    <property type="match status" value="1"/>
</dbReference>
<dbReference type="RefSeq" id="WP_137193159.1">
    <property type="nucleotide sequence ID" value="NZ_CP039964.1"/>
</dbReference>